<dbReference type="InterPro" id="IPR035994">
    <property type="entry name" value="Nucleoside_phosphorylase_sf"/>
</dbReference>
<feature type="repeat" description="ANK" evidence="2">
    <location>
        <begin position="910"/>
        <end position="942"/>
    </location>
</feature>
<dbReference type="Pfam" id="PF01048">
    <property type="entry name" value="PNP_UDP_1"/>
    <property type="match status" value="1"/>
</dbReference>
<dbReference type="PANTHER" id="PTHR46082:SF11">
    <property type="entry name" value="AAA+ ATPASE DOMAIN-CONTAINING PROTEIN-RELATED"/>
    <property type="match status" value="1"/>
</dbReference>
<dbReference type="SUPFAM" id="SSF48403">
    <property type="entry name" value="Ankyrin repeat"/>
    <property type="match status" value="1"/>
</dbReference>
<evidence type="ECO:0000313" key="6">
    <source>
        <dbReference type="EMBL" id="TGJ68779.1"/>
    </source>
</evidence>
<evidence type="ECO:0000256" key="1">
    <source>
        <dbReference type="ARBA" id="ARBA00022737"/>
    </source>
</evidence>
<protein>
    <recommendedName>
        <fullName evidence="8">NACHT domain-containing protein</fullName>
    </recommendedName>
</protein>
<keyword evidence="2" id="KW-0040">ANK repeat</keyword>
<dbReference type="Pfam" id="PF12796">
    <property type="entry name" value="Ank_2"/>
    <property type="match status" value="1"/>
</dbReference>
<evidence type="ECO:0000259" key="5">
    <source>
        <dbReference type="Pfam" id="PF24883"/>
    </source>
</evidence>
<evidence type="ECO:0008006" key="8">
    <source>
        <dbReference type="Google" id="ProtNLM"/>
    </source>
</evidence>
<evidence type="ECO:0000256" key="3">
    <source>
        <dbReference type="SAM" id="MobiDB-lite"/>
    </source>
</evidence>
<organism evidence="6 7">
    <name type="scientific">Orbilia oligospora</name>
    <name type="common">Nematode-trapping fungus</name>
    <name type="synonym">Arthrobotrys oligospora</name>
    <dbReference type="NCBI Taxonomy" id="2813651"/>
    <lineage>
        <taxon>Eukaryota</taxon>
        <taxon>Fungi</taxon>
        <taxon>Dikarya</taxon>
        <taxon>Ascomycota</taxon>
        <taxon>Pezizomycotina</taxon>
        <taxon>Orbiliomycetes</taxon>
        <taxon>Orbiliales</taxon>
        <taxon>Orbiliaceae</taxon>
        <taxon>Orbilia</taxon>
    </lineage>
</organism>
<dbReference type="GO" id="GO:0003824">
    <property type="term" value="F:catalytic activity"/>
    <property type="evidence" value="ECO:0007669"/>
    <property type="project" value="InterPro"/>
</dbReference>
<comment type="caution">
    <text evidence="6">The sequence shown here is derived from an EMBL/GenBank/DDBJ whole genome shotgun (WGS) entry which is preliminary data.</text>
</comment>
<dbReference type="Gene3D" id="1.25.40.20">
    <property type="entry name" value="Ankyrin repeat-containing domain"/>
    <property type="match status" value="2"/>
</dbReference>
<proteinExistence type="predicted"/>
<name>A0A8H2DZU5_ORBOL</name>
<feature type="region of interest" description="Disordered" evidence="3">
    <location>
        <begin position="332"/>
        <end position="359"/>
    </location>
</feature>
<feature type="repeat" description="ANK" evidence="2">
    <location>
        <begin position="1115"/>
        <end position="1149"/>
    </location>
</feature>
<dbReference type="SMART" id="SM00248">
    <property type="entry name" value="ANK"/>
    <property type="match status" value="5"/>
</dbReference>
<dbReference type="PANTHER" id="PTHR46082">
    <property type="entry name" value="ATP/GTP-BINDING PROTEIN-RELATED"/>
    <property type="match status" value="1"/>
</dbReference>
<dbReference type="Proteomes" id="UP000297595">
    <property type="component" value="Unassembled WGS sequence"/>
</dbReference>
<dbReference type="AlphaFoldDB" id="A0A8H2DZU5"/>
<dbReference type="PROSITE" id="PS50297">
    <property type="entry name" value="ANK_REP_REGION"/>
    <property type="match status" value="2"/>
</dbReference>
<dbReference type="InterPro" id="IPR027417">
    <property type="entry name" value="P-loop_NTPase"/>
</dbReference>
<dbReference type="EMBL" id="SOZJ01000003">
    <property type="protein sequence ID" value="TGJ68779.1"/>
    <property type="molecule type" value="Genomic_DNA"/>
</dbReference>
<dbReference type="Gene3D" id="3.40.50.1580">
    <property type="entry name" value="Nucleoside phosphorylase domain"/>
    <property type="match status" value="1"/>
</dbReference>
<dbReference type="InterPro" id="IPR056884">
    <property type="entry name" value="NPHP3-like_N"/>
</dbReference>
<dbReference type="Pfam" id="PF00023">
    <property type="entry name" value="Ank"/>
    <property type="match status" value="1"/>
</dbReference>
<dbReference type="InterPro" id="IPR036770">
    <property type="entry name" value="Ankyrin_rpt-contain_sf"/>
</dbReference>
<dbReference type="SUPFAM" id="SSF53167">
    <property type="entry name" value="Purine and uridine phosphorylases"/>
    <property type="match status" value="1"/>
</dbReference>
<accession>A0A8H2DZU5</accession>
<reference evidence="6 7" key="1">
    <citation type="submission" date="2019-03" db="EMBL/GenBank/DDBJ databases">
        <title>Nematode-trapping fungi genome.</title>
        <authorList>
            <person name="Vidal-Diez De Ulzurrun G."/>
        </authorList>
    </citation>
    <scope>NUCLEOTIDE SEQUENCE [LARGE SCALE GENOMIC DNA]</scope>
    <source>
        <strain evidence="6 7">TWF154</strain>
    </source>
</reference>
<gene>
    <name evidence="6" type="ORF">EYR41_004864</name>
</gene>
<evidence type="ECO:0000313" key="7">
    <source>
        <dbReference type="Proteomes" id="UP000297595"/>
    </source>
</evidence>
<dbReference type="GO" id="GO:0009116">
    <property type="term" value="P:nucleoside metabolic process"/>
    <property type="evidence" value="ECO:0007669"/>
    <property type="project" value="InterPro"/>
</dbReference>
<evidence type="ECO:0000259" key="4">
    <source>
        <dbReference type="Pfam" id="PF01048"/>
    </source>
</evidence>
<dbReference type="Gene3D" id="3.40.50.300">
    <property type="entry name" value="P-loop containing nucleotide triphosphate hydrolases"/>
    <property type="match status" value="1"/>
</dbReference>
<evidence type="ECO:0000256" key="2">
    <source>
        <dbReference type="PROSITE-ProRule" id="PRU00023"/>
    </source>
</evidence>
<dbReference type="PROSITE" id="PS50088">
    <property type="entry name" value="ANK_REPEAT"/>
    <property type="match status" value="2"/>
</dbReference>
<sequence length="1236" mass="136553">MSKRRREGEYDDRRFRCGDASPGPGILSHDSYTIGWICALPLEMAAARAMLDEIHGDLPNPSKDLNGYVFGAIGNHYVVMACLPSGIYGTTPAALVVSQMQSSFPSIRFYMMVGIGGGIPTKTDIRLGDVVVSVPTGQCPGVVQHDRGKIVVGGHTEQTGNLHGPPRGLLNVVSKLRAIHSSDGNRICQLLEEAESKLSKKIGFIRPKEDDILFRAEYDHIDSSSDTCDYCNEHEALIRPSRDTHDPVIHYGIIASGNTVIKDGKSRDLIGEKNGAYCFEMEAAGVADVVECLVIRGICDYSDSHKNKRWQPYAAATAAGYAKELLQTLSTEKQPISRTPNDSASSKFRNATRGKSSEGNFSVTEEYKIQSLRTLSFGGMDFRLNSIALAHETTCNWFFETEEFLQWRNRENVETFNGVLWIKGKPGAGKSTLMKHTFLHCQEELSNHSIAAYFFSTRGQGLEKSRHGMLRSLLYQLCDNDSGAYRAFLQRFRDKEKKHGHSWEWREDELETIMLESVASSTKPIVLLVDALDECDESEVRMVVNFLETLSSVSITAKRTLNVCLSSRHYPTISMAKKLDLTIERIAGHNEDIAIYVEAKLRIDDDDIKYELCNKAEGLFMWVILVVGLLNRAYDDGDIDAVWIRLQELPPDLDAVFTTLLEIDNPEKYQTIFMLEFMLFCRDRLTPTELYYAVKAGTKPESLRRHNTSTGLTDKIIKNFIINHSRGLIEVRKIRYYYGGSGFSVQFIHKTVEDFLLRNKRLQTLHSRMAPDLGGFGDEGIALSCLEYLRMKDPAKEFSHKSIPDVVIYLNRNYPFLKYAAQNIFYHAEKADNGHQKIITQLINTPELVHELIAVCDIFDHNNFGGSEYQYGQYAGLLYVLSIQNCPKLLETVLTLPPSYEVNVNALGGYYGTPLQAAVSIQAHDIIQMLLDAGADLNITAGAYFHVLQTAIHCAPLGDEDEASIATLSPPAKLIGAGADVNANGGEFGTALQAAAALLRRPYGFRYATLTKIIEMLLDAGADVNVQGGVYGNALQAAVATIADVDAYGDERELAKNVIMVLLEAGADVNAQGGLYGSALCAACAISDSGSQYVEVAKLLLSAGADVNAQIGSQKYKTPLALACRGGWNAYILVKTLLNEGADVNARSRGGSAVYAAFTSGCSDMFGEVADTFKMEGSLHLLRELRLAGAIDAAEAEQKLTKYRDWVLIQVSKGRKRSELPYDLYLQETSRSMSTS</sequence>
<feature type="domain" description="Nucleoside phosphorylase" evidence="4">
    <location>
        <begin position="33"/>
        <end position="308"/>
    </location>
</feature>
<dbReference type="SUPFAM" id="SSF52540">
    <property type="entry name" value="P-loop containing nucleoside triphosphate hydrolases"/>
    <property type="match status" value="1"/>
</dbReference>
<feature type="domain" description="Nephrocystin 3-like N-terminal" evidence="5">
    <location>
        <begin position="394"/>
        <end position="568"/>
    </location>
</feature>
<dbReference type="InterPro" id="IPR053137">
    <property type="entry name" value="NLR-like"/>
</dbReference>
<dbReference type="Pfam" id="PF24883">
    <property type="entry name" value="NPHP3_N"/>
    <property type="match status" value="1"/>
</dbReference>
<dbReference type="InterPro" id="IPR000845">
    <property type="entry name" value="Nucleoside_phosphorylase_d"/>
</dbReference>
<dbReference type="InterPro" id="IPR002110">
    <property type="entry name" value="Ankyrin_rpt"/>
</dbReference>
<keyword evidence="1" id="KW-0677">Repeat</keyword>